<organism evidence="1 2">
    <name type="scientific">Hexamita inflata</name>
    <dbReference type="NCBI Taxonomy" id="28002"/>
    <lineage>
        <taxon>Eukaryota</taxon>
        <taxon>Metamonada</taxon>
        <taxon>Diplomonadida</taxon>
        <taxon>Hexamitidae</taxon>
        <taxon>Hexamitinae</taxon>
        <taxon>Hexamita</taxon>
    </lineage>
</organism>
<name>A0ABP1GV03_9EUKA</name>
<protein>
    <submittedName>
        <fullName evidence="1">Uncharacterized protein</fullName>
    </submittedName>
</protein>
<gene>
    <name evidence="1" type="ORF">HINF_LOCUS5056</name>
</gene>
<evidence type="ECO:0000313" key="2">
    <source>
        <dbReference type="Proteomes" id="UP001642409"/>
    </source>
</evidence>
<evidence type="ECO:0000313" key="1">
    <source>
        <dbReference type="EMBL" id="CAL5978909.1"/>
    </source>
</evidence>
<dbReference type="EMBL" id="CAXDID020000009">
    <property type="protein sequence ID" value="CAL5978909.1"/>
    <property type="molecule type" value="Genomic_DNA"/>
</dbReference>
<keyword evidence="2" id="KW-1185">Reference proteome</keyword>
<accession>A0ABP1GV03</accession>
<reference evidence="1 2" key="1">
    <citation type="submission" date="2024-07" db="EMBL/GenBank/DDBJ databases">
        <authorList>
            <person name="Akdeniz Z."/>
        </authorList>
    </citation>
    <scope>NUCLEOTIDE SEQUENCE [LARGE SCALE GENOMIC DNA]</scope>
</reference>
<dbReference type="Proteomes" id="UP001642409">
    <property type="component" value="Unassembled WGS sequence"/>
</dbReference>
<comment type="caution">
    <text evidence="1">The sequence shown here is derived from an EMBL/GenBank/DDBJ whole genome shotgun (WGS) entry which is preliminary data.</text>
</comment>
<proteinExistence type="predicted"/>
<sequence>MQRVRISDAEKLEFHKYLSHVMNVRLNLNRADTIPADELCTLYDQLDNSAKPGIFEQVSIYLSKTVTWVTKFYHNTFRKSRFSASLSEQQKINLENLVHSLYKKNTLSKYILEEAYELINDPNIFPNKISSFVYQSIERAKNGFFYTIKQEVTSHPNKENTTNNNNNNNIIKNEAQNNQNECESQNKFSTQQIEAELKQFQKLAELTTKSISQEMPVYNQFSQPTLNDMEVLRSLKCLSQGQSQVQFQFSQE</sequence>